<gene>
    <name evidence="6" type="ORF">MQE36_13335</name>
</gene>
<feature type="transmembrane region" description="Helical" evidence="4">
    <location>
        <begin position="12"/>
        <end position="32"/>
    </location>
</feature>
<keyword evidence="4" id="KW-0812">Transmembrane</keyword>
<keyword evidence="1" id="KW-0805">Transcription regulation</keyword>
<dbReference type="SUPFAM" id="SSF46689">
    <property type="entry name" value="Homeodomain-like"/>
    <property type="match status" value="1"/>
</dbReference>
<dbReference type="Gene3D" id="1.10.10.60">
    <property type="entry name" value="Homeodomain-like"/>
    <property type="match status" value="1"/>
</dbReference>
<organism evidence="6 7">
    <name type="scientific">Zhouia spongiae</name>
    <dbReference type="NCBI Taxonomy" id="2202721"/>
    <lineage>
        <taxon>Bacteria</taxon>
        <taxon>Pseudomonadati</taxon>
        <taxon>Bacteroidota</taxon>
        <taxon>Flavobacteriia</taxon>
        <taxon>Flavobacteriales</taxon>
        <taxon>Flavobacteriaceae</taxon>
        <taxon>Zhouia</taxon>
    </lineage>
</organism>
<dbReference type="Proteomes" id="UP000829476">
    <property type="component" value="Chromosome"/>
</dbReference>
<sequence length="359" mass="41384">MSVTPGFLDRLFLLFGSIGVVLSLTAGVVLTLKSRLSGKNDHNPLWNVFLAIYLLTFGLRMGKSLFHYYYTITPTVHTLFLSLFFAIGPSVWLYTLTITRPHKKFRPLGLYSHYLVLLLAILLSPVIPEYGSPYAWVFYLVLFVHGFLYCFYTLYWVRKNKGLYPNDEKGRKLRNWLLLLTVATLAILSNAIGIYYELIPFYPGSALVFTVVMIVLITYMLKNLWLLKPIPQKYKGSELTASFMAVHEKQLNRLMAEEKLFLQPELTLQKLSEQMEITSKQLSQLINQTKDKNYSLYISELRVREAMKIMENEQYKDYKIAAIAYESGFNSISSFNAAFKKITRQTPVAYRNSLAESAE</sequence>
<dbReference type="PANTHER" id="PTHR43280">
    <property type="entry name" value="ARAC-FAMILY TRANSCRIPTIONAL REGULATOR"/>
    <property type="match status" value="1"/>
</dbReference>
<dbReference type="SMART" id="SM00342">
    <property type="entry name" value="HTH_ARAC"/>
    <property type="match status" value="1"/>
</dbReference>
<dbReference type="PANTHER" id="PTHR43280:SF29">
    <property type="entry name" value="ARAC-FAMILY TRANSCRIPTIONAL REGULATOR"/>
    <property type="match status" value="1"/>
</dbReference>
<dbReference type="Pfam" id="PF12833">
    <property type="entry name" value="HTH_18"/>
    <property type="match status" value="1"/>
</dbReference>
<dbReference type="PROSITE" id="PS01124">
    <property type="entry name" value="HTH_ARAC_FAMILY_2"/>
    <property type="match status" value="1"/>
</dbReference>
<name>A0ABY3YKE3_9FLAO</name>
<evidence type="ECO:0000256" key="2">
    <source>
        <dbReference type="ARBA" id="ARBA00023125"/>
    </source>
</evidence>
<feature type="transmembrane region" description="Helical" evidence="4">
    <location>
        <begin position="44"/>
        <end position="62"/>
    </location>
</feature>
<protein>
    <submittedName>
        <fullName evidence="6">AraC family transcriptional regulator</fullName>
    </submittedName>
</protein>
<dbReference type="InterPro" id="IPR018062">
    <property type="entry name" value="HTH_AraC-typ_CS"/>
</dbReference>
<evidence type="ECO:0000256" key="3">
    <source>
        <dbReference type="ARBA" id="ARBA00023163"/>
    </source>
</evidence>
<feature type="transmembrane region" description="Helical" evidence="4">
    <location>
        <begin position="108"/>
        <end position="127"/>
    </location>
</feature>
<evidence type="ECO:0000259" key="5">
    <source>
        <dbReference type="PROSITE" id="PS01124"/>
    </source>
</evidence>
<evidence type="ECO:0000256" key="4">
    <source>
        <dbReference type="SAM" id="Phobius"/>
    </source>
</evidence>
<dbReference type="InterPro" id="IPR009057">
    <property type="entry name" value="Homeodomain-like_sf"/>
</dbReference>
<evidence type="ECO:0000313" key="6">
    <source>
        <dbReference type="EMBL" id="UNY98064.1"/>
    </source>
</evidence>
<dbReference type="PROSITE" id="PS00041">
    <property type="entry name" value="HTH_ARAC_FAMILY_1"/>
    <property type="match status" value="1"/>
</dbReference>
<feature type="transmembrane region" description="Helical" evidence="4">
    <location>
        <begin position="176"/>
        <end position="196"/>
    </location>
</feature>
<keyword evidence="4" id="KW-0472">Membrane</keyword>
<proteinExistence type="predicted"/>
<feature type="transmembrane region" description="Helical" evidence="4">
    <location>
        <begin position="133"/>
        <end position="155"/>
    </location>
</feature>
<dbReference type="InterPro" id="IPR018060">
    <property type="entry name" value="HTH_AraC"/>
</dbReference>
<keyword evidence="2" id="KW-0238">DNA-binding</keyword>
<evidence type="ECO:0000313" key="7">
    <source>
        <dbReference type="Proteomes" id="UP000829476"/>
    </source>
</evidence>
<feature type="transmembrane region" description="Helical" evidence="4">
    <location>
        <begin position="68"/>
        <end position="96"/>
    </location>
</feature>
<keyword evidence="7" id="KW-1185">Reference proteome</keyword>
<evidence type="ECO:0000256" key="1">
    <source>
        <dbReference type="ARBA" id="ARBA00023015"/>
    </source>
</evidence>
<keyword evidence="4" id="KW-1133">Transmembrane helix</keyword>
<feature type="domain" description="HTH araC/xylS-type" evidence="5">
    <location>
        <begin position="252"/>
        <end position="353"/>
    </location>
</feature>
<feature type="transmembrane region" description="Helical" evidence="4">
    <location>
        <begin position="202"/>
        <end position="221"/>
    </location>
</feature>
<dbReference type="RefSeq" id="WP_242936474.1">
    <property type="nucleotide sequence ID" value="NZ_CP094326.1"/>
</dbReference>
<accession>A0ABY3YKE3</accession>
<reference evidence="6 7" key="1">
    <citation type="journal article" date="2018" name="Int. J. Syst. Evol. Microbiol.">
        <title>Zhouia spongiae sp. nov., isolated from a marine sponge.</title>
        <authorList>
            <person name="Zhuang L."/>
            <person name="Lin B."/>
            <person name="Qin F."/>
            <person name="Luo L."/>
        </authorList>
    </citation>
    <scope>NUCLEOTIDE SEQUENCE [LARGE SCALE GENOMIC DNA]</scope>
    <source>
        <strain evidence="6 7">HN-Y44</strain>
    </source>
</reference>
<keyword evidence="3" id="KW-0804">Transcription</keyword>
<dbReference type="EMBL" id="CP094326">
    <property type="protein sequence ID" value="UNY98064.1"/>
    <property type="molecule type" value="Genomic_DNA"/>
</dbReference>